<dbReference type="CDD" id="cd12148">
    <property type="entry name" value="fungal_TF_MHR"/>
    <property type="match status" value="1"/>
</dbReference>
<evidence type="ECO:0000256" key="4">
    <source>
        <dbReference type="ARBA" id="ARBA00023125"/>
    </source>
</evidence>
<keyword evidence="5" id="KW-0804">Transcription</keyword>
<dbReference type="SMART" id="SM00066">
    <property type="entry name" value="GAL4"/>
    <property type="match status" value="1"/>
</dbReference>
<organism evidence="9 10">
    <name type="scientific">Neohortaea acidophila</name>
    <dbReference type="NCBI Taxonomy" id="245834"/>
    <lineage>
        <taxon>Eukaryota</taxon>
        <taxon>Fungi</taxon>
        <taxon>Dikarya</taxon>
        <taxon>Ascomycota</taxon>
        <taxon>Pezizomycotina</taxon>
        <taxon>Dothideomycetes</taxon>
        <taxon>Dothideomycetidae</taxon>
        <taxon>Mycosphaerellales</taxon>
        <taxon>Teratosphaeriaceae</taxon>
        <taxon>Neohortaea</taxon>
    </lineage>
</organism>
<evidence type="ECO:0000256" key="5">
    <source>
        <dbReference type="ARBA" id="ARBA00023163"/>
    </source>
</evidence>
<dbReference type="InterPro" id="IPR036864">
    <property type="entry name" value="Zn2-C6_fun-type_DNA-bd_sf"/>
</dbReference>
<gene>
    <name evidence="9" type="ORF">BDY17DRAFT_161752</name>
</gene>
<dbReference type="EMBL" id="MU001636">
    <property type="protein sequence ID" value="KAF2482542.1"/>
    <property type="molecule type" value="Genomic_DNA"/>
</dbReference>
<keyword evidence="4" id="KW-0238">DNA-binding</keyword>
<keyword evidence="3" id="KW-0805">Transcription regulation</keyword>
<dbReference type="PANTHER" id="PTHR31944">
    <property type="entry name" value="HEME-RESPONSIVE ZINC FINGER TRANSCRIPTION FACTOR HAP1"/>
    <property type="match status" value="1"/>
</dbReference>
<dbReference type="OrthoDB" id="4337792at2759"/>
<dbReference type="Pfam" id="PF04082">
    <property type="entry name" value="Fungal_trans"/>
    <property type="match status" value="1"/>
</dbReference>
<dbReference type="GO" id="GO:0008270">
    <property type="term" value="F:zinc ion binding"/>
    <property type="evidence" value="ECO:0007669"/>
    <property type="project" value="InterPro"/>
</dbReference>
<dbReference type="InterPro" id="IPR001138">
    <property type="entry name" value="Zn2Cys6_DnaBD"/>
</dbReference>
<proteinExistence type="predicted"/>
<dbReference type="GO" id="GO:0001228">
    <property type="term" value="F:DNA-binding transcription activator activity, RNA polymerase II-specific"/>
    <property type="evidence" value="ECO:0007669"/>
    <property type="project" value="TreeGrafter"/>
</dbReference>
<dbReference type="RefSeq" id="XP_033589112.1">
    <property type="nucleotide sequence ID" value="XM_033729721.1"/>
</dbReference>
<dbReference type="InterPro" id="IPR051430">
    <property type="entry name" value="Fungal_TF_Env_Response"/>
</dbReference>
<dbReference type="Proteomes" id="UP000799767">
    <property type="component" value="Unassembled WGS sequence"/>
</dbReference>
<feature type="region of interest" description="Disordered" evidence="7">
    <location>
        <begin position="344"/>
        <end position="381"/>
    </location>
</feature>
<evidence type="ECO:0000256" key="7">
    <source>
        <dbReference type="SAM" id="MobiDB-lite"/>
    </source>
</evidence>
<evidence type="ECO:0000313" key="10">
    <source>
        <dbReference type="Proteomes" id="UP000799767"/>
    </source>
</evidence>
<reference evidence="9" key="1">
    <citation type="journal article" date="2020" name="Stud. Mycol.">
        <title>101 Dothideomycetes genomes: a test case for predicting lifestyles and emergence of pathogens.</title>
        <authorList>
            <person name="Haridas S."/>
            <person name="Albert R."/>
            <person name="Binder M."/>
            <person name="Bloem J."/>
            <person name="Labutti K."/>
            <person name="Salamov A."/>
            <person name="Andreopoulos B."/>
            <person name="Baker S."/>
            <person name="Barry K."/>
            <person name="Bills G."/>
            <person name="Bluhm B."/>
            <person name="Cannon C."/>
            <person name="Castanera R."/>
            <person name="Culley D."/>
            <person name="Daum C."/>
            <person name="Ezra D."/>
            <person name="Gonzalez J."/>
            <person name="Henrissat B."/>
            <person name="Kuo A."/>
            <person name="Liang C."/>
            <person name="Lipzen A."/>
            <person name="Lutzoni F."/>
            <person name="Magnuson J."/>
            <person name="Mondo S."/>
            <person name="Nolan M."/>
            <person name="Ohm R."/>
            <person name="Pangilinan J."/>
            <person name="Park H.-J."/>
            <person name="Ramirez L."/>
            <person name="Alfaro M."/>
            <person name="Sun H."/>
            <person name="Tritt A."/>
            <person name="Yoshinaga Y."/>
            <person name="Zwiers L.-H."/>
            <person name="Turgeon B."/>
            <person name="Goodwin S."/>
            <person name="Spatafora J."/>
            <person name="Crous P."/>
            <person name="Grigoriev I."/>
        </authorList>
    </citation>
    <scope>NUCLEOTIDE SEQUENCE</scope>
    <source>
        <strain evidence="9">CBS 113389</strain>
    </source>
</reference>
<dbReference type="GeneID" id="54470723"/>
<dbReference type="SUPFAM" id="SSF57701">
    <property type="entry name" value="Zn2/Cys6 DNA-binding domain"/>
    <property type="match status" value="1"/>
</dbReference>
<protein>
    <recommendedName>
        <fullName evidence="8">Zn(2)-C6 fungal-type domain-containing protein</fullName>
    </recommendedName>
</protein>
<keyword evidence="6" id="KW-0539">Nucleus</keyword>
<feature type="domain" description="Zn(2)-C6 fungal-type" evidence="8">
    <location>
        <begin position="23"/>
        <end position="54"/>
    </location>
</feature>
<dbReference type="PANTHER" id="PTHR31944:SF131">
    <property type="entry name" value="HEME-RESPONSIVE ZINC FINGER TRANSCRIPTION FACTOR HAP1"/>
    <property type="match status" value="1"/>
</dbReference>
<dbReference type="AlphaFoldDB" id="A0A6A6PRC4"/>
<keyword evidence="10" id="KW-1185">Reference proteome</keyword>
<keyword evidence="1" id="KW-0479">Metal-binding</keyword>
<sequence length="608" mass="67710">MSPSSHRSSPQKTRRVLNRIGTSCEPCHRRKVKCDQSQPCGQCVRNSLQHECRFRKRASAVRSPLVPDAALRTRTTHTDRPHASPQSRDPPTSALVHRWTGVEDVRGRSHHSWLIKKFEPLLSQCLMGTCAAGPWPDTRAYSECASTAALQIESQQDRSTMAPVLYDELPDPQTTEWLIERFFATLGTTFSILHPPTFHDTYARMRENRGGASVCFMVQLLLVLCLANATLPDSSQPIPRDKITAWINLAEGLPQTAMHLRTFNVESVRMWALICLAEQMWHSDEFADYVYSGAALRAGAALGLHHSRLWDSSGQRQGLWEALVELDLQACLAAGMPPSLSYFNSQPTVPAGNASRSPSPSSERSTSQTLSPDRPTDPELSGSLQCRHRIVQALNCTTDLTLESALDLGRQLTASMLPLLETQSGSTEPQSFQQQFLAHVYAKFLAALHRPFAMMESPAFYYSRTVALSLAQKNAAEMFALYTGEPDKASAFDCLRLGGGSFCKAHSISAFLLLCWTLQHPDRPDNRDPVMSWIEPGLEMNGRSATIYSTVNKLLPFVKSHPRDQDMAARTHLIGFLTIAHYEISGECAIGSDEFLRRMRESASTWHQ</sequence>
<dbReference type="InterPro" id="IPR007219">
    <property type="entry name" value="XnlR_reg_dom"/>
</dbReference>
<dbReference type="PROSITE" id="PS00463">
    <property type="entry name" value="ZN2_CY6_FUNGAL_1"/>
    <property type="match status" value="1"/>
</dbReference>
<dbReference type="GO" id="GO:0006351">
    <property type="term" value="P:DNA-templated transcription"/>
    <property type="evidence" value="ECO:0007669"/>
    <property type="project" value="InterPro"/>
</dbReference>
<evidence type="ECO:0000259" key="8">
    <source>
        <dbReference type="PROSITE" id="PS50048"/>
    </source>
</evidence>
<dbReference type="GO" id="GO:0000978">
    <property type="term" value="F:RNA polymerase II cis-regulatory region sequence-specific DNA binding"/>
    <property type="evidence" value="ECO:0007669"/>
    <property type="project" value="TreeGrafter"/>
</dbReference>
<feature type="region of interest" description="Disordered" evidence="7">
    <location>
        <begin position="67"/>
        <end position="94"/>
    </location>
</feature>
<dbReference type="PROSITE" id="PS50048">
    <property type="entry name" value="ZN2_CY6_FUNGAL_2"/>
    <property type="match status" value="1"/>
</dbReference>
<evidence type="ECO:0000256" key="1">
    <source>
        <dbReference type="ARBA" id="ARBA00022723"/>
    </source>
</evidence>
<feature type="compositionally biased region" description="Low complexity" evidence="7">
    <location>
        <begin position="355"/>
        <end position="372"/>
    </location>
</feature>
<evidence type="ECO:0000256" key="6">
    <source>
        <dbReference type="ARBA" id="ARBA00023242"/>
    </source>
</evidence>
<dbReference type="Gene3D" id="4.10.240.10">
    <property type="entry name" value="Zn(2)-C6 fungal-type DNA-binding domain"/>
    <property type="match status" value="1"/>
</dbReference>
<dbReference type="GO" id="GO:0005634">
    <property type="term" value="C:nucleus"/>
    <property type="evidence" value="ECO:0007669"/>
    <property type="project" value="TreeGrafter"/>
</dbReference>
<evidence type="ECO:0000256" key="3">
    <source>
        <dbReference type="ARBA" id="ARBA00023015"/>
    </source>
</evidence>
<dbReference type="Pfam" id="PF00172">
    <property type="entry name" value="Zn_clus"/>
    <property type="match status" value="1"/>
</dbReference>
<accession>A0A6A6PRC4</accession>
<keyword evidence="2" id="KW-0862">Zinc</keyword>
<name>A0A6A6PRC4_9PEZI</name>
<dbReference type="CDD" id="cd00067">
    <property type="entry name" value="GAL4"/>
    <property type="match status" value="1"/>
</dbReference>
<evidence type="ECO:0000313" key="9">
    <source>
        <dbReference type="EMBL" id="KAF2482542.1"/>
    </source>
</evidence>
<evidence type="ECO:0000256" key="2">
    <source>
        <dbReference type="ARBA" id="ARBA00022833"/>
    </source>
</evidence>